<proteinExistence type="predicted"/>
<sequence length="422" mass="48441">MAVQFSEEQVHEFVFAKGLEALIDDCPEIDLPSDIALRPDDFDDDFQLWRIIKAKAMEKISRLHRLVRYGEFIGSKIKLPIDKSKPMELDMLGYHEEGLFVLELKVNKSAERNAFSELFGYSNYLAEMFALSGAKDITNVLVANLDAKITRQALLYDLLIADRNIILYRPVVANDLEGLRLQLHLPTDEDFQHFTNQVLAHDSMSCVVTSFHDLPDWFDSEEEDGSLNEYTQKHLSDVCGYAAQLMEAERLHGFCFIRKRWKEIPVYYANSLIICATNPFRFGDRQRSSLITAQLPEKQRNIFFEVPELGFDGRLIGVAKRTIKDCLTHNYGREFETPLWSAVVTSGIEVAFTHNFGFRPTGIFREAYTGYLNAIYAAEADGKDVPDVSVLKVNEITNWFQAWDFMEMCGFTEEEKDDESPQ</sequence>
<evidence type="ECO:0000313" key="2">
    <source>
        <dbReference type="Proteomes" id="UP001433071"/>
    </source>
</evidence>
<comment type="caution">
    <text evidence="1">The sequence shown here is derived from an EMBL/GenBank/DDBJ whole genome shotgun (WGS) entry which is preliminary data.</text>
</comment>
<name>A0ABV1Z1R5_9HYPH</name>
<accession>A0ABV1Z1R5</accession>
<dbReference type="Proteomes" id="UP001433071">
    <property type="component" value="Unassembled WGS sequence"/>
</dbReference>
<dbReference type="RefSeq" id="WP_352559346.1">
    <property type="nucleotide sequence ID" value="NZ_JAMYQB010000014.1"/>
</dbReference>
<keyword evidence="2" id="KW-1185">Reference proteome</keyword>
<organism evidence="1 2">
    <name type="scientific">Mesorhizobium caraganae</name>
    <dbReference type="NCBI Taxonomy" id="483206"/>
    <lineage>
        <taxon>Bacteria</taxon>
        <taxon>Pseudomonadati</taxon>
        <taxon>Pseudomonadota</taxon>
        <taxon>Alphaproteobacteria</taxon>
        <taxon>Hyphomicrobiales</taxon>
        <taxon>Phyllobacteriaceae</taxon>
        <taxon>Mesorhizobium</taxon>
    </lineage>
</organism>
<dbReference type="EMBL" id="JAMYQB010000014">
    <property type="protein sequence ID" value="MER9405928.1"/>
    <property type="molecule type" value="Genomic_DNA"/>
</dbReference>
<evidence type="ECO:0000313" key="1">
    <source>
        <dbReference type="EMBL" id="MER9405928.1"/>
    </source>
</evidence>
<reference evidence="1 2" key="1">
    <citation type="journal article" date="2024" name="Proc. Natl. Acad. Sci. U.S.A.">
        <title>The evolutionary genomics of adaptation to stress in wild rhizobium bacteria.</title>
        <authorList>
            <person name="Kehlet-Delgado H."/>
            <person name="Montoya A.P."/>
            <person name="Jensen K.T."/>
            <person name="Wendlandt C.E."/>
            <person name="Dexheimer C."/>
            <person name="Roberts M."/>
            <person name="Torres Martinez L."/>
            <person name="Friesen M.L."/>
            <person name="Griffitts J.S."/>
            <person name="Porter S.S."/>
        </authorList>
    </citation>
    <scope>NUCLEOTIDE SEQUENCE [LARGE SCALE GENOMIC DNA]</scope>
    <source>
        <strain evidence="1 2">M0641</strain>
    </source>
</reference>
<protein>
    <recommendedName>
        <fullName evidence="3">DUF91 domain-containing protein</fullName>
    </recommendedName>
</protein>
<gene>
    <name evidence="1" type="ORF">NKI36_18025</name>
</gene>
<evidence type="ECO:0008006" key="3">
    <source>
        <dbReference type="Google" id="ProtNLM"/>
    </source>
</evidence>